<dbReference type="SUPFAM" id="SSF50346">
    <property type="entry name" value="PRC-barrel domain"/>
    <property type="match status" value="1"/>
</dbReference>
<organism evidence="4 5">
    <name type="scientific">Oceanibacterium hippocampi</name>
    <dbReference type="NCBI Taxonomy" id="745714"/>
    <lineage>
        <taxon>Bacteria</taxon>
        <taxon>Pseudomonadati</taxon>
        <taxon>Pseudomonadota</taxon>
        <taxon>Alphaproteobacteria</taxon>
        <taxon>Sneathiellales</taxon>
        <taxon>Sneathiellaceae</taxon>
        <taxon>Oceanibacterium</taxon>
    </lineage>
</organism>
<dbReference type="RefSeq" id="WP_085883338.1">
    <property type="nucleotide sequence ID" value="NZ_FWFR01000001.1"/>
</dbReference>
<sequence>MYKTQNFVLASLLALAVASPAIAETATTGSDAVQPKAPEATQTTPRAMTAPAGTASITVQHDNQVLSSDLVGRPVVNSEGQNIGEISNLIIDDQDRVVGAVVSVGGFLGLGSKEVGVAWNEIRLSREDDKLIAMVDMSEQSLTAAPEFKSLAEAERDRAAAAAQAERARQLEQQTKGQLPGAAAE</sequence>
<keyword evidence="5" id="KW-1185">Reference proteome</keyword>
<dbReference type="EMBL" id="FWFR01000001">
    <property type="protein sequence ID" value="SLN49090.1"/>
    <property type="molecule type" value="Genomic_DNA"/>
</dbReference>
<name>A0A1Y5T0A7_9PROT</name>
<dbReference type="PANTHER" id="PTHR36505:SF1">
    <property type="entry name" value="BLR1072 PROTEIN"/>
    <property type="match status" value="1"/>
</dbReference>
<evidence type="ECO:0000256" key="2">
    <source>
        <dbReference type="SAM" id="SignalP"/>
    </source>
</evidence>
<gene>
    <name evidence="4" type="ORF">OCH7691_02144</name>
</gene>
<dbReference type="Pfam" id="PF05239">
    <property type="entry name" value="PRC"/>
    <property type="match status" value="1"/>
</dbReference>
<evidence type="ECO:0000313" key="5">
    <source>
        <dbReference type="Proteomes" id="UP000193200"/>
    </source>
</evidence>
<feature type="signal peptide" evidence="2">
    <location>
        <begin position="1"/>
        <end position="23"/>
    </location>
</feature>
<dbReference type="InterPro" id="IPR011033">
    <property type="entry name" value="PRC_barrel-like_sf"/>
</dbReference>
<keyword evidence="2" id="KW-0732">Signal</keyword>
<proteinExistence type="predicted"/>
<dbReference type="Gene3D" id="2.30.30.240">
    <property type="entry name" value="PRC-barrel domain"/>
    <property type="match status" value="1"/>
</dbReference>
<dbReference type="PANTHER" id="PTHR36505">
    <property type="entry name" value="BLR1072 PROTEIN"/>
    <property type="match status" value="1"/>
</dbReference>
<dbReference type="OrthoDB" id="7818259at2"/>
<feature type="region of interest" description="Disordered" evidence="1">
    <location>
        <begin position="153"/>
        <end position="185"/>
    </location>
</feature>
<feature type="chain" id="PRO_5013119691" evidence="2">
    <location>
        <begin position="24"/>
        <end position="185"/>
    </location>
</feature>
<dbReference type="AlphaFoldDB" id="A0A1Y5T0A7"/>
<feature type="domain" description="PRC-barrel" evidence="3">
    <location>
        <begin position="63"/>
        <end position="132"/>
    </location>
</feature>
<accession>A0A1Y5T0A7</accession>
<evidence type="ECO:0000259" key="3">
    <source>
        <dbReference type="Pfam" id="PF05239"/>
    </source>
</evidence>
<evidence type="ECO:0000313" key="4">
    <source>
        <dbReference type="EMBL" id="SLN49090.1"/>
    </source>
</evidence>
<protein>
    <submittedName>
        <fullName evidence="4">PRC-barrel domain protein</fullName>
    </submittedName>
</protein>
<reference evidence="4 5" key="1">
    <citation type="submission" date="2017-03" db="EMBL/GenBank/DDBJ databases">
        <authorList>
            <person name="Afonso C.L."/>
            <person name="Miller P.J."/>
            <person name="Scott M.A."/>
            <person name="Spackman E."/>
            <person name="Goraichik I."/>
            <person name="Dimitrov K.M."/>
            <person name="Suarez D.L."/>
            <person name="Swayne D.E."/>
        </authorList>
    </citation>
    <scope>NUCLEOTIDE SEQUENCE [LARGE SCALE GENOMIC DNA]</scope>
    <source>
        <strain evidence="4 5">CECT 7691</strain>
    </source>
</reference>
<dbReference type="InParanoid" id="A0A1Y5T0A7"/>
<feature type="region of interest" description="Disordered" evidence="1">
    <location>
        <begin position="26"/>
        <end position="52"/>
    </location>
</feature>
<evidence type="ECO:0000256" key="1">
    <source>
        <dbReference type="SAM" id="MobiDB-lite"/>
    </source>
</evidence>
<dbReference type="InterPro" id="IPR027275">
    <property type="entry name" value="PRC-brl_dom"/>
</dbReference>
<dbReference type="Proteomes" id="UP000193200">
    <property type="component" value="Unassembled WGS sequence"/>
</dbReference>